<evidence type="ECO:0000313" key="4">
    <source>
        <dbReference type="EMBL" id="SMC86796.1"/>
    </source>
</evidence>
<sequence length="210" mass="23744">MPNSPRDGRFELEFRPMKLSDNLTDAARLIYQTDDYIYPALFGSVQTAETVLPEVIRRGESCFRPDRFFAAVSGGRMAGLIYYIRRDFKWDAGLFLKAFQEHGIAVPEHFYSAASAYFEKTQRDTGALKGIYILNVCVDSAMRNQGVGTGLLSAFSGRYPSEPISLHVLSDNTAAIRLYQKFGFHIRKETTGYSPVPPHPRCYLMEKESC</sequence>
<keyword evidence="2" id="KW-0012">Acyltransferase</keyword>
<dbReference type="Pfam" id="PF00583">
    <property type="entry name" value="Acetyltransf_1"/>
    <property type="match status" value="1"/>
</dbReference>
<dbReference type="InterPro" id="IPR000182">
    <property type="entry name" value="GNAT_dom"/>
</dbReference>
<keyword evidence="1 4" id="KW-0808">Transferase</keyword>
<dbReference type="PANTHER" id="PTHR43420:SF12">
    <property type="entry name" value="N-ACETYLTRANSFERASE DOMAIN-CONTAINING PROTEIN"/>
    <property type="match status" value="1"/>
</dbReference>
<dbReference type="Proteomes" id="UP000192790">
    <property type="component" value="Unassembled WGS sequence"/>
</dbReference>
<dbReference type="InterPro" id="IPR050680">
    <property type="entry name" value="YpeA/RimI_acetyltransf"/>
</dbReference>
<dbReference type="SUPFAM" id="SSF55729">
    <property type="entry name" value="Acyl-CoA N-acyltransferases (Nat)"/>
    <property type="match status" value="1"/>
</dbReference>
<dbReference type="OrthoDB" id="95438at2"/>
<name>A0A1W2CP51_9FIRM</name>
<dbReference type="InterPro" id="IPR016181">
    <property type="entry name" value="Acyl_CoA_acyltransferase"/>
</dbReference>
<reference evidence="4 5" key="1">
    <citation type="submission" date="2017-04" db="EMBL/GenBank/DDBJ databases">
        <authorList>
            <person name="Afonso C.L."/>
            <person name="Miller P.J."/>
            <person name="Scott M.A."/>
            <person name="Spackman E."/>
            <person name="Goraichik I."/>
            <person name="Dimitrov K.M."/>
            <person name="Suarez D.L."/>
            <person name="Swayne D.E."/>
        </authorList>
    </citation>
    <scope>NUCLEOTIDE SEQUENCE [LARGE SCALE GENOMIC DNA]</scope>
    <source>
        <strain evidence="4 5">DSM 12816</strain>
    </source>
</reference>
<keyword evidence="5" id="KW-1185">Reference proteome</keyword>
<dbReference type="RefSeq" id="WP_084235540.1">
    <property type="nucleotide sequence ID" value="NZ_FWXW01000011.1"/>
</dbReference>
<gene>
    <name evidence="4" type="ORF">SAMN02745168_0119</name>
</gene>
<dbReference type="STRING" id="1122930.SAMN02745168_0119"/>
<accession>A0A1W2CP51</accession>
<evidence type="ECO:0000259" key="3">
    <source>
        <dbReference type="PROSITE" id="PS51186"/>
    </source>
</evidence>
<dbReference type="PROSITE" id="PS51186">
    <property type="entry name" value="GNAT"/>
    <property type="match status" value="1"/>
</dbReference>
<feature type="domain" description="N-acetyltransferase" evidence="3">
    <location>
        <begin position="12"/>
        <end position="210"/>
    </location>
</feature>
<evidence type="ECO:0000313" key="5">
    <source>
        <dbReference type="Proteomes" id="UP000192790"/>
    </source>
</evidence>
<dbReference type="Gene3D" id="3.40.630.30">
    <property type="match status" value="1"/>
</dbReference>
<dbReference type="PANTHER" id="PTHR43420">
    <property type="entry name" value="ACETYLTRANSFERASE"/>
    <property type="match status" value="1"/>
</dbReference>
<organism evidence="4 5">
    <name type="scientific">Papillibacter cinnamivorans DSM 12816</name>
    <dbReference type="NCBI Taxonomy" id="1122930"/>
    <lineage>
        <taxon>Bacteria</taxon>
        <taxon>Bacillati</taxon>
        <taxon>Bacillota</taxon>
        <taxon>Clostridia</taxon>
        <taxon>Eubacteriales</taxon>
        <taxon>Oscillospiraceae</taxon>
        <taxon>Papillibacter</taxon>
    </lineage>
</organism>
<proteinExistence type="predicted"/>
<evidence type="ECO:0000256" key="2">
    <source>
        <dbReference type="ARBA" id="ARBA00023315"/>
    </source>
</evidence>
<dbReference type="GO" id="GO:0016747">
    <property type="term" value="F:acyltransferase activity, transferring groups other than amino-acyl groups"/>
    <property type="evidence" value="ECO:0007669"/>
    <property type="project" value="InterPro"/>
</dbReference>
<dbReference type="EMBL" id="FWXW01000011">
    <property type="protein sequence ID" value="SMC86796.1"/>
    <property type="molecule type" value="Genomic_DNA"/>
</dbReference>
<evidence type="ECO:0000256" key="1">
    <source>
        <dbReference type="ARBA" id="ARBA00022679"/>
    </source>
</evidence>
<protein>
    <submittedName>
        <fullName evidence="4">Acetyltransferase (GNAT) family protein</fullName>
    </submittedName>
</protein>
<dbReference type="AlphaFoldDB" id="A0A1W2CP51"/>